<protein>
    <submittedName>
        <fullName evidence="1">32633_t:CDS:1</fullName>
    </submittedName>
</protein>
<sequence>DERRGNGGRDRKQRERGRSYSESQDQAADDSPEKRLSTLLIILGDKMTPQEIHKNIEKIAEIVQTEYSKYEPLVLKTIKNCFMELPMKTFIYGTLVGLVNVKRPDIGSAVVKMTAQTLQQ</sequence>
<reference evidence="1" key="1">
    <citation type="submission" date="2021-06" db="EMBL/GenBank/DDBJ databases">
        <authorList>
            <person name="Kallberg Y."/>
            <person name="Tangrot J."/>
            <person name="Rosling A."/>
        </authorList>
    </citation>
    <scope>NUCLEOTIDE SEQUENCE</scope>
    <source>
        <strain evidence="1">MA461A</strain>
    </source>
</reference>
<evidence type="ECO:0000313" key="2">
    <source>
        <dbReference type="Proteomes" id="UP000789920"/>
    </source>
</evidence>
<gene>
    <name evidence="1" type="ORF">RPERSI_LOCUS24791</name>
</gene>
<organism evidence="1 2">
    <name type="scientific">Racocetra persica</name>
    <dbReference type="NCBI Taxonomy" id="160502"/>
    <lineage>
        <taxon>Eukaryota</taxon>
        <taxon>Fungi</taxon>
        <taxon>Fungi incertae sedis</taxon>
        <taxon>Mucoromycota</taxon>
        <taxon>Glomeromycotina</taxon>
        <taxon>Glomeromycetes</taxon>
        <taxon>Diversisporales</taxon>
        <taxon>Gigasporaceae</taxon>
        <taxon>Racocetra</taxon>
    </lineage>
</organism>
<name>A0ACA9RZU0_9GLOM</name>
<evidence type="ECO:0000313" key="1">
    <source>
        <dbReference type="EMBL" id="CAG8817875.1"/>
    </source>
</evidence>
<feature type="non-terminal residue" evidence="1">
    <location>
        <position position="1"/>
    </location>
</feature>
<dbReference type="Proteomes" id="UP000789920">
    <property type="component" value="Unassembled WGS sequence"/>
</dbReference>
<feature type="non-terminal residue" evidence="1">
    <location>
        <position position="120"/>
    </location>
</feature>
<comment type="caution">
    <text evidence="1">The sequence shown here is derived from an EMBL/GenBank/DDBJ whole genome shotgun (WGS) entry which is preliminary data.</text>
</comment>
<keyword evidence="2" id="KW-1185">Reference proteome</keyword>
<accession>A0ACA9RZU0</accession>
<dbReference type="EMBL" id="CAJVQC010080290">
    <property type="protein sequence ID" value="CAG8817875.1"/>
    <property type="molecule type" value="Genomic_DNA"/>
</dbReference>
<proteinExistence type="predicted"/>